<sequence>MDSISYISIPNYPLHHVSKIHGIRFSNIEICTETFHLSHVTHRAFCDALTEESAKNQNNQPPNPPQDQVQAQNQTTRKLNSESEPKVQKKNSSSPPPPKSKEVPSSLTSVQSGPSQSTGVISSSTLPIQTPEIEERAGPAQPDPLSLGSHGPWVELD</sequence>
<gene>
    <name evidence="3" type="ORF">L484_013968</name>
</gene>
<dbReference type="InterPro" id="IPR055185">
    <property type="entry name" value="C2CH-4th_BIRD-IDD"/>
</dbReference>
<dbReference type="AlphaFoldDB" id="W9QV64"/>
<feature type="domain" description="BIRD-IDD transcription factor fourth C2HC zinc finger" evidence="2">
    <location>
        <begin position="38"/>
        <end position="61"/>
    </location>
</feature>
<evidence type="ECO:0000313" key="4">
    <source>
        <dbReference type="Proteomes" id="UP000030645"/>
    </source>
</evidence>
<feature type="region of interest" description="Disordered" evidence="1">
    <location>
        <begin position="51"/>
        <end position="157"/>
    </location>
</feature>
<reference evidence="4" key="1">
    <citation type="submission" date="2013-01" db="EMBL/GenBank/DDBJ databases">
        <title>Draft Genome Sequence of a Mulberry Tree, Morus notabilis C.K. Schneid.</title>
        <authorList>
            <person name="He N."/>
            <person name="Zhao S."/>
        </authorList>
    </citation>
    <scope>NUCLEOTIDE SEQUENCE</scope>
</reference>
<dbReference type="Proteomes" id="UP000030645">
    <property type="component" value="Unassembled WGS sequence"/>
</dbReference>
<feature type="compositionally biased region" description="Polar residues" evidence="1">
    <location>
        <begin position="107"/>
        <end position="128"/>
    </location>
</feature>
<organism evidence="3 4">
    <name type="scientific">Morus notabilis</name>
    <dbReference type="NCBI Taxonomy" id="981085"/>
    <lineage>
        <taxon>Eukaryota</taxon>
        <taxon>Viridiplantae</taxon>
        <taxon>Streptophyta</taxon>
        <taxon>Embryophyta</taxon>
        <taxon>Tracheophyta</taxon>
        <taxon>Spermatophyta</taxon>
        <taxon>Magnoliopsida</taxon>
        <taxon>eudicotyledons</taxon>
        <taxon>Gunneridae</taxon>
        <taxon>Pentapetalae</taxon>
        <taxon>rosids</taxon>
        <taxon>fabids</taxon>
        <taxon>Rosales</taxon>
        <taxon>Moraceae</taxon>
        <taxon>Moreae</taxon>
        <taxon>Morus</taxon>
    </lineage>
</organism>
<evidence type="ECO:0000259" key="2">
    <source>
        <dbReference type="Pfam" id="PF22992"/>
    </source>
</evidence>
<keyword evidence="4" id="KW-1185">Reference proteome</keyword>
<dbReference type="STRING" id="981085.W9QV64"/>
<evidence type="ECO:0000313" key="3">
    <source>
        <dbReference type="EMBL" id="EXB42945.1"/>
    </source>
</evidence>
<feature type="compositionally biased region" description="Low complexity" evidence="1">
    <location>
        <begin position="56"/>
        <end position="74"/>
    </location>
</feature>
<name>W9QV64_9ROSA</name>
<proteinExistence type="predicted"/>
<dbReference type="Pfam" id="PF22992">
    <property type="entry name" value="C2CH-4th_BIRD-IDD"/>
    <property type="match status" value="1"/>
</dbReference>
<protein>
    <recommendedName>
        <fullName evidence="2">BIRD-IDD transcription factor fourth C2HC zinc finger domain-containing protein</fullName>
    </recommendedName>
</protein>
<evidence type="ECO:0000256" key="1">
    <source>
        <dbReference type="SAM" id="MobiDB-lite"/>
    </source>
</evidence>
<accession>W9QV64</accession>
<dbReference type="EMBL" id="KE343829">
    <property type="protein sequence ID" value="EXB42945.1"/>
    <property type="molecule type" value="Genomic_DNA"/>
</dbReference>